<organism evidence="2 3">
    <name type="scientific">Vibrio proteolyticus NBRC 13287</name>
    <dbReference type="NCBI Taxonomy" id="1219065"/>
    <lineage>
        <taxon>Bacteria</taxon>
        <taxon>Pseudomonadati</taxon>
        <taxon>Pseudomonadota</taxon>
        <taxon>Gammaproteobacteria</taxon>
        <taxon>Vibrionales</taxon>
        <taxon>Vibrionaceae</taxon>
        <taxon>Vibrio</taxon>
    </lineage>
</organism>
<dbReference type="AlphaFoldDB" id="U3BFR9"/>
<evidence type="ECO:0000313" key="2">
    <source>
        <dbReference type="EMBL" id="GAD65568.1"/>
    </source>
</evidence>
<proteinExistence type="predicted"/>
<feature type="compositionally biased region" description="Polar residues" evidence="1">
    <location>
        <begin position="50"/>
        <end position="62"/>
    </location>
</feature>
<dbReference type="RefSeq" id="WP_021703560.1">
    <property type="nucleotide sequence ID" value="NZ_BATJ01000001.1"/>
</dbReference>
<reference evidence="2 3" key="1">
    <citation type="submission" date="2013-09" db="EMBL/GenBank/DDBJ databases">
        <title>Whole genome shotgun sequence of Vibrio proteolyticus NBRC 13287.</title>
        <authorList>
            <person name="Isaki S."/>
            <person name="Hosoyama A."/>
            <person name="Numata M."/>
            <person name="Hashimoto M."/>
            <person name="Hosoyama Y."/>
            <person name="Tsuchikane K."/>
            <person name="Noguchi M."/>
            <person name="Hirakata S."/>
            <person name="Ichikawa N."/>
            <person name="Ohji S."/>
            <person name="Yamazoe A."/>
            <person name="Fujita N."/>
        </authorList>
    </citation>
    <scope>NUCLEOTIDE SEQUENCE [LARGE SCALE GENOMIC DNA]</scope>
    <source>
        <strain evidence="2 3">NBRC 13287</strain>
    </source>
</reference>
<sequence length="217" mass="24222">MKIKILVAGLIVALGIGWWLLQTPQPLIQNSDESAKENTQEDRTVMVEKSPSQPDKTVSSSVVPVEKEATRVVDKQKVAAENKVRTPREIKEVWVDINPTDEIETLRPESPYVENIKAIEFADVPQFKALNQGDKITINLPDNTDIAINIDSNEFQNEGIRTWSGYFELEGEKYPVTFTFGKSSILGFIGHPKGAIKVEGKGSTAWIYEVPPNHGFD</sequence>
<comment type="caution">
    <text evidence="2">The sequence shown here is derived from an EMBL/GenBank/DDBJ whole genome shotgun (WGS) entry which is preliminary data.</text>
</comment>
<feature type="region of interest" description="Disordered" evidence="1">
    <location>
        <begin position="32"/>
        <end position="63"/>
    </location>
</feature>
<dbReference type="Proteomes" id="UP000016570">
    <property type="component" value="Unassembled WGS sequence"/>
</dbReference>
<accession>U3BFR9</accession>
<dbReference type="EMBL" id="BATJ01000001">
    <property type="protein sequence ID" value="GAD65568.1"/>
    <property type="molecule type" value="Genomic_DNA"/>
</dbReference>
<feature type="compositionally biased region" description="Basic and acidic residues" evidence="1">
    <location>
        <begin position="33"/>
        <end position="46"/>
    </location>
</feature>
<evidence type="ECO:0000313" key="3">
    <source>
        <dbReference type="Proteomes" id="UP000016570"/>
    </source>
</evidence>
<dbReference type="eggNOG" id="ENOG502ZMAW">
    <property type="taxonomic scope" value="Bacteria"/>
</dbReference>
<keyword evidence="3" id="KW-1185">Reference proteome</keyword>
<protein>
    <submittedName>
        <fullName evidence="2">Uncharacterized protein</fullName>
    </submittedName>
</protein>
<gene>
    <name evidence="2" type="ORF">VPR01S_01_03410</name>
</gene>
<name>U3BFR9_VIBPR</name>
<evidence type="ECO:0000256" key="1">
    <source>
        <dbReference type="SAM" id="MobiDB-lite"/>
    </source>
</evidence>